<reference evidence="1" key="1">
    <citation type="submission" date="2014-09" db="EMBL/GenBank/DDBJ databases">
        <authorList>
            <person name="Magalhaes I.L.F."/>
            <person name="Oliveira U."/>
            <person name="Santos F.R."/>
            <person name="Vidigal T.H.D.A."/>
            <person name="Brescovit A.D."/>
            <person name="Santos A.J."/>
        </authorList>
    </citation>
    <scope>NUCLEOTIDE SEQUENCE</scope>
    <source>
        <tissue evidence="1">Shoot tissue taken approximately 20 cm above the soil surface</tissue>
    </source>
</reference>
<organism evidence="1">
    <name type="scientific">Arundo donax</name>
    <name type="common">Giant reed</name>
    <name type="synonym">Donax arundinaceus</name>
    <dbReference type="NCBI Taxonomy" id="35708"/>
    <lineage>
        <taxon>Eukaryota</taxon>
        <taxon>Viridiplantae</taxon>
        <taxon>Streptophyta</taxon>
        <taxon>Embryophyta</taxon>
        <taxon>Tracheophyta</taxon>
        <taxon>Spermatophyta</taxon>
        <taxon>Magnoliopsida</taxon>
        <taxon>Liliopsida</taxon>
        <taxon>Poales</taxon>
        <taxon>Poaceae</taxon>
        <taxon>PACMAD clade</taxon>
        <taxon>Arundinoideae</taxon>
        <taxon>Arundineae</taxon>
        <taxon>Arundo</taxon>
    </lineage>
</organism>
<name>A0A0A9A3Q3_ARUDO</name>
<sequence length="12" mass="1398">MRRTANQPIVLV</sequence>
<reference evidence="1" key="2">
    <citation type="journal article" date="2015" name="Data Brief">
        <title>Shoot transcriptome of the giant reed, Arundo donax.</title>
        <authorList>
            <person name="Barrero R.A."/>
            <person name="Guerrero F.D."/>
            <person name="Moolhuijzen P."/>
            <person name="Goolsby J.A."/>
            <person name="Tidwell J."/>
            <person name="Bellgard S.E."/>
            <person name="Bellgard M.I."/>
        </authorList>
    </citation>
    <scope>NUCLEOTIDE SEQUENCE</scope>
    <source>
        <tissue evidence="1">Shoot tissue taken approximately 20 cm above the soil surface</tissue>
    </source>
</reference>
<dbReference type="EMBL" id="GBRH01252169">
    <property type="protein sequence ID" value="JAD45726.1"/>
    <property type="molecule type" value="Transcribed_RNA"/>
</dbReference>
<proteinExistence type="predicted"/>
<evidence type="ECO:0000313" key="1">
    <source>
        <dbReference type="EMBL" id="JAD45726.1"/>
    </source>
</evidence>
<protein>
    <submittedName>
        <fullName evidence="1">Uncharacterized protein</fullName>
    </submittedName>
</protein>
<accession>A0A0A9A3Q3</accession>